<dbReference type="RefSeq" id="WP_147799446.1">
    <property type="nucleotide sequence ID" value="NZ_VPFL01000007.1"/>
</dbReference>
<dbReference type="FunCoup" id="A0A5C7ELJ3">
    <property type="interactions" value="324"/>
</dbReference>
<name>A0A5C7ELJ3_9PROT</name>
<protein>
    <submittedName>
        <fullName evidence="8">Methyltransferase domain-containing protein</fullName>
    </submittedName>
</protein>
<evidence type="ECO:0000313" key="9">
    <source>
        <dbReference type="Proteomes" id="UP000321201"/>
    </source>
</evidence>
<dbReference type="PANTHER" id="PTHR43667:SF1">
    <property type="entry name" value="CYCLOPROPANE-FATTY-ACYL-PHOSPHOLIPID SYNTHASE"/>
    <property type="match status" value="1"/>
</dbReference>
<keyword evidence="5" id="KW-0443">Lipid metabolism</keyword>
<dbReference type="Proteomes" id="UP000321201">
    <property type="component" value="Unassembled WGS sequence"/>
</dbReference>
<feature type="active site" evidence="6">
    <location>
        <position position="365"/>
    </location>
</feature>
<reference evidence="8 9" key="1">
    <citation type="submission" date="2019-08" db="EMBL/GenBank/DDBJ databases">
        <title>Pelomicrobium methylotrophicum gen. nov., sp. nov. a moderately thermophilic, facultatively anaerobic, lithoautotrophic and methylotrophic bacterium isolated from a terrestrial mud volcano.</title>
        <authorList>
            <person name="Slobodkina G.B."/>
            <person name="Merkel A.Y."/>
            <person name="Slobodkin A.I."/>
        </authorList>
    </citation>
    <scope>NUCLEOTIDE SEQUENCE [LARGE SCALE GENOMIC DNA]</scope>
    <source>
        <strain evidence="8 9">SM250</strain>
    </source>
</reference>
<evidence type="ECO:0000256" key="3">
    <source>
        <dbReference type="ARBA" id="ARBA00022679"/>
    </source>
</evidence>
<dbReference type="Pfam" id="PF02353">
    <property type="entry name" value="CMAS"/>
    <property type="match status" value="1"/>
</dbReference>
<evidence type="ECO:0000256" key="2">
    <source>
        <dbReference type="ARBA" id="ARBA00022603"/>
    </source>
</evidence>
<feature type="domain" description="DUF7884" evidence="7">
    <location>
        <begin position="14"/>
        <end position="83"/>
    </location>
</feature>
<evidence type="ECO:0000256" key="6">
    <source>
        <dbReference type="PIRSR" id="PIRSR003085-1"/>
    </source>
</evidence>
<sequence length="418" mass="47752">MFFEKKVERFLEELGQKAQLPLRVELWNGRFIELSPHATVTLRINDPAAARYFLHPTLAKLGEAYVEGHVDVEGPLKDIISAAEGLSRRTDATGQGRLPLWRWAHSRRMDRKAIQYHYDVSNDFYALWLDRHMVYSCAYFKTGEEDIHTAQEQKLDHICRKLRLQPGDKFLDIGCGWGGLIRWAAKHYGVDATGITLSRNQYEYASKRIEEEGLSGRCRVLLQDYRDVPGEAVFDKIASVGMFEHVGLKNLPLYFGVIHRLLKPGGIVLNHGITAADPDNRWAPWGGGEFIEKYVFPHGELPHLSLAIREMSAQRLEVADVETLRLHYAKTLWHWAERLEQNRLRAAALAGEKRLRIWRVYLAGCAHAFEQGWVTIQQVLAFKPARAGESPLPWTRAYMYAPARDAEAAQPSEAMRLA</sequence>
<dbReference type="SUPFAM" id="SSF53335">
    <property type="entry name" value="S-adenosyl-L-methionine-dependent methyltransferases"/>
    <property type="match status" value="1"/>
</dbReference>
<evidence type="ECO:0000313" key="8">
    <source>
        <dbReference type="EMBL" id="TXF12247.1"/>
    </source>
</evidence>
<dbReference type="GO" id="GO:0008610">
    <property type="term" value="P:lipid biosynthetic process"/>
    <property type="evidence" value="ECO:0007669"/>
    <property type="project" value="InterPro"/>
</dbReference>
<dbReference type="InterPro" id="IPR029063">
    <property type="entry name" value="SAM-dependent_MTases_sf"/>
</dbReference>
<keyword evidence="3 8" id="KW-0808">Transferase</keyword>
<dbReference type="InterPro" id="IPR057206">
    <property type="entry name" value="DUF7884"/>
</dbReference>
<comment type="caution">
    <text evidence="8">The sequence shown here is derived from an EMBL/GenBank/DDBJ whole genome shotgun (WGS) entry which is preliminary data.</text>
</comment>
<dbReference type="InterPro" id="IPR003333">
    <property type="entry name" value="CMAS"/>
</dbReference>
<dbReference type="Gene3D" id="3.40.50.150">
    <property type="entry name" value="Vaccinia Virus protein VP39"/>
    <property type="match status" value="1"/>
</dbReference>
<keyword evidence="9" id="KW-1185">Reference proteome</keyword>
<keyword evidence="4" id="KW-0949">S-adenosyl-L-methionine</keyword>
<evidence type="ECO:0000259" key="7">
    <source>
        <dbReference type="Pfam" id="PF25371"/>
    </source>
</evidence>
<gene>
    <name evidence="8" type="ORF">FR698_06865</name>
</gene>
<dbReference type="GO" id="GO:0008168">
    <property type="term" value="F:methyltransferase activity"/>
    <property type="evidence" value="ECO:0007669"/>
    <property type="project" value="UniProtKB-KW"/>
</dbReference>
<accession>A0A5C7ELJ3</accession>
<organism evidence="8 9">
    <name type="scientific">Pelomicrobium methylotrophicum</name>
    <dbReference type="NCBI Taxonomy" id="2602750"/>
    <lineage>
        <taxon>Bacteria</taxon>
        <taxon>Pseudomonadati</taxon>
        <taxon>Pseudomonadota</taxon>
        <taxon>Hydrogenophilia</taxon>
        <taxon>Hydrogenophilia incertae sedis</taxon>
        <taxon>Pelomicrobium</taxon>
    </lineage>
</organism>
<dbReference type="InParanoid" id="A0A5C7ELJ3"/>
<keyword evidence="2 8" id="KW-0489">Methyltransferase</keyword>
<dbReference type="AlphaFoldDB" id="A0A5C7ELJ3"/>
<dbReference type="PIRSF" id="PIRSF003085">
    <property type="entry name" value="CMAS"/>
    <property type="match status" value="1"/>
</dbReference>
<comment type="similarity">
    <text evidence="1">Belongs to the CFA/CMAS family.</text>
</comment>
<evidence type="ECO:0000256" key="4">
    <source>
        <dbReference type="ARBA" id="ARBA00022691"/>
    </source>
</evidence>
<dbReference type="Pfam" id="PF25371">
    <property type="entry name" value="DUF7884"/>
    <property type="match status" value="1"/>
</dbReference>
<dbReference type="GO" id="GO:0032259">
    <property type="term" value="P:methylation"/>
    <property type="evidence" value="ECO:0007669"/>
    <property type="project" value="UniProtKB-KW"/>
</dbReference>
<evidence type="ECO:0000256" key="5">
    <source>
        <dbReference type="ARBA" id="ARBA00023098"/>
    </source>
</evidence>
<dbReference type="EMBL" id="VPFL01000007">
    <property type="protein sequence ID" value="TXF12247.1"/>
    <property type="molecule type" value="Genomic_DNA"/>
</dbReference>
<dbReference type="OrthoDB" id="9782855at2"/>
<dbReference type="InterPro" id="IPR050723">
    <property type="entry name" value="CFA/CMAS"/>
</dbReference>
<dbReference type="CDD" id="cd02440">
    <property type="entry name" value="AdoMet_MTases"/>
    <property type="match status" value="1"/>
</dbReference>
<proteinExistence type="inferred from homology"/>
<dbReference type="PANTHER" id="PTHR43667">
    <property type="entry name" value="CYCLOPROPANE-FATTY-ACYL-PHOSPHOLIPID SYNTHASE"/>
    <property type="match status" value="1"/>
</dbReference>
<evidence type="ECO:0000256" key="1">
    <source>
        <dbReference type="ARBA" id="ARBA00010815"/>
    </source>
</evidence>